<protein>
    <submittedName>
        <fullName evidence="2">Uncharacterized protein</fullName>
    </submittedName>
</protein>
<keyword evidence="3" id="KW-1185">Reference proteome</keyword>
<dbReference type="EMBL" id="SJPM01000040">
    <property type="protein sequence ID" value="TWT86128.1"/>
    <property type="molecule type" value="Genomic_DNA"/>
</dbReference>
<proteinExistence type="predicted"/>
<name>A0A5C5ZG61_9BACT</name>
<evidence type="ECO:0000256" key="1">
    <source>
        <dbReference type="SAM" id="MobiDB-lite"/>
    </source>
</evidence>
<gene>
    <name evidence="2" type="ORF">Pla100_61730</name>
</gene>
<dbReference type="Proteomes" id="UP000316213">
    <property type="component" value="Unassembled WGS sequence"/>
</dbReference>
<evidence type="ECO:0000313" key="2">
    <source>
        <dbReference type="EMBL" id="TWT86128.1"/>
    </source>
</evidence>
<dbReference type="RefSeq" id="WP_231603790.1">
    <property type="nucleotide sequence ID" value="NZ_SJPM01000040.1"/>
</dbReference>
<organism evidence="2 3">
    <name type="scientific">Neorhodopirellula pilleata</name>
    <dbReference type="NCBI Taxonomy" id="2714738"/>
    <lineage>
        <taxon>Bacteria</taxon>
        <taxon>Pseudomonadati</taxon>
        <taxon>Planctomycetota</taxon>
        <taxon>Planctomycetia</taxon>
        <taxon>Pirellulales</taxon>
        <taxon>Pirellulaceae</taxon>
        <taxon>Neorhodopirellula</taxon>
    </lineage>
</organism>
<feature type="region of interest" description="Disordered" evidence="1">
    <location>
        <begin position="288"/>
        <end position="310"/>
    </location>
</feature>
<sequence length="668" mass="73818">MPIDASNPPAFVGPLDAEAWEKLQTQLFTTSSKYSSDAVFTSEVFGFGATPEACYLFGLTVAAKTHDDDESEKTSETISSWQRQLSRLATHPSDAETTIEPLDADELIQRVAAFLKTTPVAKTDLSTALEAILWASAMVPLTRLLPQEIWWQLLSHLQQYRAEAALEAEPRSANYLLLAGELGITLAWRLPTLPSCGRIRQASLDAVSTFLEGEGDSIDRVLTRPQDLRLVVASLVRCERLFPIVSKRKFKKRYLEIAAEFATWMAALNRQDGSQVFTPTTGRDVKWDVKPPKSIQAGGKKHTKKRAKSSKNKLANNSVDLLGGLMRAASCFDVDTLVPAIAASLGQSHSGGRLAWEVSLPEAMWHAEEGKLVVMLPEWDVRRGRSFIDYSGEDMRVEIVGGRSSVFAGVHQTMVQVDGNAAHPKGPWEVTCEYSDDDVHMIEMEQPFTNGVVLQRQWMVVREDRCVMVSDAVLPAKPDGSAESKKAASDHVASEPIHAPELVCISRLPLAGEIEVVSDDEVREFVLTQRSKPRCKVLPLAASEWHVGPSDAKVSVSDDRHLVVETRGVGAIYSPIWMDFQPRRFGRPSTWRTLTIADNLQTVGREVAAGFRVQAGSEHWVIYRSLSGRKPRSFMGKHIVADFFAARFHPGDGGMEELVTVDESDVSK</sequence>
<dbReference type="AlphaFoldDB" id="A0A5C5ZG61"/>
<evidence type="ECO:0000313" key="3">
    <source>
        <dbReference type="Proteomes" id="UP000316213"/>
    </source>
</evidence>
<feature type="compositionally biased region" description="Basic residues" evidence="1">
    <location>
        <begin position="299"/>
        <end position="310"/>
    </location>
</feature>
<comment type="caution">
    <text evidence="2">The sequence shown here is derived from an EMBL/GenBank/DDBJ whole genome shotgun (WGS) entry which is preliminary data.</text>
</comment>
<reference evidence="2 3" key="1">
    <citation type="submission" date="2019-02" db="EMBL/GenBank/DDBJ databases">
        <title>Deep-cultivation of Planctomycetes and their phenomic and genomic characterization uncovers novel biology.</title>
        <authorList>
            <person name="Wiegand S."/>
            <person name="Jogler M."/>
            <person name="Boedeker C."/>
            <person name="Pinto D."/>
            <person name="Vollmers J."/>
            <person name="Rivas-Marin E."/>
            <person name="Kohn T."/>
            <person name="Peeters S.H."/>
            <person name="Heuer A."/>
            <person name="Rast P."/>
            <person name="Oberbeckmann S."/>
            <person name="Bunk B."/>
            <person name="Jeske O."/>
            <person name="Meyerdierks A."/>
            <person name="Storesund J.E."/>
            <person name="Kallscheuer N."/>
            <person name="Luecker S."/>
            <person name="Lage O.M."/>
            <person name="Pohl T."/>
            <person name="Merkel B.J."/>
            <person name="Hornburger P."/>
            <person name="Mueller R.-W."/>
            <person name="Bruemmer F."/>
            <person name="Labrenz M."/>
            <person name="Spormann A.M."/>
            <person name="Op Den Camp H."/>
            <person name="Overmann J."/>
            <person name="Amann R."/>
            <person name="Jetten M.S.M."/>
            <person name="Mascher T."/>
            <person name="Medema M.H."/>
            <person name="Devos D.P."/>
            <person name="Kaster A.-K."/>
            <person name="Ovreas L."/>
            <person name="Rohde M."/>
            <person name="Galperin M.Y."/>
            <person name="Jogler C."/>
        </authorList>
    </citation>
    <scope>NUCLEOTIDE SEQUENCE [LARGE SCALE GENOMIC DNA]</scope>
    <source>
        <strain evidence="2 3">Pla100</strain>
    </source>
</reference>
<accession>A0A5C5ZG61</accession>